<proteinExistence type="predicted"/>
<dbReference type="Proteomes" id="UP000256530">
    <property type="component" value="Unassembled WGS sequence"/>
</dbReference>
<organism evidence="1 2">
    <name type="scientific">Bacillus mycoides</name>
    <dbReference type="NCBI Taxonomy" id="1405"/>
    <lineage>
        <taxon>Bacteria</taxon>
        <taxon>Bacillati</taxon>
        <taxon>Bacillota</taxon>
        <taxon>Bacilli</taxon>
        <taxon>Bacillales</taxon>
        <taxon>Bacillaceae</taxon>
        <taxon>Bacillus</taxon>
        <taxon>Bacillus cereus group</taxon>
    </lineage>
</organism>
<evidence type="ECO:0000313" key="2">
    <source>
        <dbReference type="Proteomes" id="UP000256530"/>
    </source>
</evidence>
<dbReference type="AlphaFoldDB" id="A0A3D9TIQ7"/>
<reference evidence="1 2" key="1">
    <citation type="submission" date="2018-08" db="EMBL/GenBank/DDBJ databases">
        <title>Freshwater and sediment microbial communities from various areas in North America, analyzing microbe dynamics in response to fracking.</title>
        <authorList>
            <person name="Lamendella R."/>
        </authorList>
    </citation>
    <scope>NUCLEOTIDE SEQUENCE [LARGE SCALE GENOMIC DNA]</scope>
    <source>
        <strain evidence="1 2">DB-1</strain>
    </source>
</reference>
<protein>
    <submittedName>
        <fullName evidence="1">Uncharacterized protein</fullName>
    </submittedName>
</protein>
<evidence type="ECO:0000313" key="1">
    <source>
        <dbReference type="EMBL" id="REF17072.1"/>
    </source>
</evidence>
<dbReference type="EMBL" id="QTTY01000049">
    <property type="protein sequence ID" value="REF17072.1"/>
    <property type="molecule type" value="Genomic_DNA"/>
</dbReference>
<comment type="caution">
    <text evidence="1">The sequence shown here is derived from an EMBL/GenBank/DDBJ whole genome shotgun (WGS) entry which is preliminary data.</text>
</comment>
<accession>A0A3D9TIQ7</accession>
<name>A0A3D9TIQ7_BACMY</name>
<gene>
    <name evidence="1" type="ORF">DET55_1494</name>
</gene>
<sequence length="34" mass="4003">MLKNHGDILYNFYVPKGNPTRNFMNIQIIHADNI</sequence>